<gene>
    <name evidence="6" type="ORF">METZ01_LOCUS419378</name>
</gene>
<sequence>MKVSELREMNVDDVKNKLEEFHEESFNLRIQHVSGQLTSPIRLRQVRRDIAKAHTVLKEHVLRVRALTGGE</sequence>
<dbReference type="GO" id="GO:0003735">
    <property type="term" value="F:structural constituent of ribosome"/>
    <property type="evidence" value="ECO:0007669"/>
    <property type="project" value="InterPro"/>
</dbReference>
<accession>A0A382X6M2</accession>
<dbReference type="Gene3D" id="1.10.287.310">
    <property type="match status" value="1"/>
</dbReference>
<comment type="similarity">
    <text evidence="1">Belongs to the universal ribosomal protein uL29 family.</text>
</comment>
<evidence type="ECO:0000313" key="6">
    <source>
        <dbReference type="EMBL" id="SVD66524.1"/>
    </source>
</evidence>
<evidence type="ECO:0000256" key="3">
    <source>
        <dbReference type="ARBA" id="ARBA00023274"/>
    </source>
</evidence>
<dbReference type="Pfam" id="PF00831">
    <property type="entry name" value="Ribosomal_L29"/>
    <property type="match status" value="1"/>
</dbReference>
<dbReference type="NCBIfam" id="TIGR00012">
    <property type="entry name" value="L29"/>
    <property type="match status" value="1"/>
</dbReference>
<dbReference type="InterPro" id="IPR018254">
    <property type="entry name" value="Ribosomal_uL29_CS"/>
</dbReference>
<proteinExistence type="inferred from homology"/>
<organism evidence="6">
    <name type="scientific">marine metagenome</name>
    <dbReference type="NCBI Taxonomy" id="408172"/>
    <lineage>
        <taxon>unclassified sequences</taxon>
        <taxon>metagenomes</taxon>
        <taxon>ecological metagenomes</taxon>
    </lineage>
</organism>
<reference evidence="6" key="1">
    <citation type="submission" date="2018-05" db="EMBL/GenBank/DDBJ databases">
        <authorList>
            <person name="Lanie J.A."/>
            <person name="Ng W.-L."/>
            <person name="Kazmierczak K.M."/>
            <person name="Andrzejewski T.M."/>
            <person name="Davidsen T.M."/>
            <person name="Wayne K.J."/>
            <person name="Tettelin H."/>
            <person name="Glass J.I."/>
            <person name="Rusch D."/>
            <person name="Podicherti R."/>
            <person name="Tsui H.-C.T."/>
            <person name="Winkler M.E."/>
        </authorList>
    </citation>
    <scope>NUCLEOTIDE SEQUENCE</scope>
</reference>
<keyword evidence="2" id="KW-0689">Ribosomal protein</keyword>
<evidence type="ECO:0000256" key="4">
    <source>
        <dbReference type="ARBA" id="ARBA00035204"/>
    </source>
</evidence>
<evidence type="ECO:0000256" key="5">
    <source>
        <dbReference type="ARBA" id="ARBA00035476"/>
    </source>
</evidence>
<dbReference type="CDD" id="cd00427">
    <property type="entry name" value="Ribosomal_L29_HIP"/>
    <property type="match status" value="1"/>
</dbReference>
<dbReference type="InterPro" id="IPR036049">
    <property type="entry name" value="Ribosomal_uL29_sf"/>
</dbReference>
<keyword evidence="3" id="KW-0687">Ribonucleoprotein</keyword>
<dbReference type="PROSITE" id="PS00579">
    <property type="entry name" value="RIBOSOMAL_L29"/>
    <property type="match status" value="1"/>
</dbReference>
<dbReference type="GO" id="GO:1990904">
    <property type="term" value="C:ribonucleoprotein complex"/>
    <property type="evidence" value="ECO:0007669"/>
    <property type="project" value="UniProtKB-KW"/>
</dbReference>
<dbReference type="EMBL" id="UINC01165239">
    <property type="protein sequence ID" value="SVD66524.1"/>
    <property type="molecule type" value="Genomic_DNA"/>
</dbReference>
<dbReference type="FunFam" id="1.10.287.310:FF:000001">
    <property type="entry name" value="50S ribosomal protein L29"/>
    <property type="match status" value="1"/>
</dbReference>
<dbReference type="SUPFAM" id="SSF46561">
    <property type="entry name" value="Ribosomal protein L29 (L29p)"/>
    <property type="match status" value="1"/>
</dbReference>
<evidence type="ECO:0000256" key="1">
    <source>
        <dbReference type="ARBA" id="ARBA00009254"/>
    </source>
</evidence>
<protein>
    <recommendedName>
        <fullName evidence="4">Large ribosomal subunit protein uL29</fullName>
    </recommendedName>
    <alternativeName>
        <fullName evidence="5">50S ribosomal protein L29</fullName>
    </alternativeName>
</protein>
<evidence type="ECO:0000256" key="2">
    <source>
        <dbReference type="ARBA" id="ARBA00022980"/>
    </source>
</evidence>
<dbReference type="GO" id="GO:0005840">
    <property type="term" value="C:ribosome"/>
    <property type="evidence" value="ECO:0007669"/>
    <property type="project" value="UniProtKB-KW"/>
</dbReference>
<dbReference type="HAMAP" id="MF_00374">
    <property type="entry name" value="Ribosomal_uL29"/>
    <property type="match status" value="1"/>
</dbReference>
<dbReference type="GO" id="GO:0006412">
    <property type="term" value="P:translation"/>
    <property type="evidence" value="ECO:0007669"/>
    <property type="project" value="InterPro"/>
</dbReference>
<dbReference type="InterPro" id="IPR001854">
    <property type="entry name" value="Ribosomal_uL29"/>
</dbReference>
<name>A0A382X6M2_9ZZZZ</name>
<dbReference type="AlphaFoldDB" id="A0A382X6M2"/>